<dbReference type="GO" id="GO:0004185">
    <property type="term" value="F:serine-type carboxypeptidase activity"/>
    <property type="evidence" value="ECO:0007669"/>
    <property type="project" value="InterPro"/>
</dbReference>
<evidence type="ECO:0000256" key="3">
    <source>
        <dbReference type="ARBA" id="ARBA00023180"/>
    </source>
</evidence>
<dbReference type="GO" id="GO:0006508">
    <property type="term" value="P:proteolysis"/>
    <property type="evidence" value="ECO:0007669"/>
    <property type="project" value="InterPro"/>
</dbReference>
<dbReference type="Gene3D" id="3.40.50.1820">
    <property type="entry name" value="alpha/beta hydrolase"/>
    <property type="match status" value="1"/>
</dbReference>
<reference evidence="5" key="1">
    <citation type="journal article" date="2018" name="Nat. Microbiol.">
        <title>Leveraging single-cell genomics to expand the fungal tree of life.</title>
        <authorList>
            <person name="Ahrendt S.R."/>
            <person name="Quandt C.A."/>
            <person name="Ciobanu D."/>
            <person name="Clum A."/>
            <person name="Salamov A."/>
            <person name="Andreopoulos B."/>
            <person name="Cheng J.F."/>
            <person name="Woyke T."/>
            <person name="Pelin A."/>
            <person name="Henrissat B."/>
            <person name="Reynolds N.K."/>
            <person name="Benny G.L."/>
            <person name="Smith M.E."/>
            <person name="James T.Y."/>
            <person name="Grigoriev I.V."/>
        </authorList>
    </citation>
    <scope>NUCLEOTIDE SEQUENCE [LARGE SCALE GENOMIC DNA]</scope>
</reference>
<dbReference type="AlphaFoldDB" id="A0A4P9WAG1"/>
<gene>
    <name evidence="4" type="ORF">BDK51DRAFT_52012</name>
</gene>
<accession>A0A4P9WAG1</accession>
<comment type="similarity">
    <text evidence="1">Belongs to the peptidase S10 family.</text>
</comment>
<evidence type="ECO:0000313" key="5">
    <source>
        <dbReference type="Proteomes" id="UP000269721"/>
    </source>
</evidence>
<name>A0A4P9WAG1_9FUNG</name>
<dbReference type="OrthoDB" id="2159547at2759"/>
<dbReference type="SUPFAM" id="SSF53474">
    <property type="entry name" value="alpha/beta-Hydrolases"/>
    <property type="match status" value="1"/>
</dbReference>
<protein>
    <submittedName>
        <fullName evidence="4">Uncharacterized protein</fullName>
    </submittedName>
</protein>
<dbReference type="InterPro" id="IPR029058">
    <property type="entry name" value="AB_hydrolase_fold"/>
</dbReference>
<dbReference type="Proteomes" id="UP000269721">
    <property type="component" value="Unassembled WGS sequence"/>
</dbReference>
<keyword evidence="5" id="KW-1185">Reference proteome</keyword>
<keyword evidence="3" id="KW-0325">Glycoprotein</keyword>
<keyword evidence="2" id="KW-0121">Carboxypeptidase</keyword>
<evidence type="ECO:0000256" key="1">
    <source>
        <dbReference type="ARBA" id="ARBA00009431"/>
    </source>
</evidence>
<evidence type="ECO:0000313" key="4">
    <source>
        <dbReference type="EMBL" id="RKO87226.1"/>
    </source>
</evidence>
<dbReference type="Pfam" id="PF00450">
    <property type="entry name" value="Peptidase_S10"/>
    <property type="match status" value="1"/>
</dbReference>
<dbReference type="EMBL" id="KZ997584">
    <property type="protein sequence ID" value="RKO87226.1"/>
    <property type="molecule type" value="Genomic_DNA"/>
</dbReference>
<dbReference type="InterPro" id="IPR001563">
    <property type="entry name" value="Peptidase_S10"/>
</dbReference>
<organism evidence="4 5">
    <name type="scientific">Blyttiomyces helicus</name>
    <dbReference type="NCBI Taxonomy" id="388810"/>
    <lineage>
        <taxon>Eukaryota</taxon>
        <taxon>Fungi</taxon>
        <taxon>Fungi incertae sedis</taxon>
        <taxon>Chytridiomycota</taxon>
        <taxon>Chytridiomycota incertae sedis</taxon>
        <taxon>Chytridiomycetes</taxon>
        <taxon>Chytridiomycetes incertae sedis</taxon>
        <taxon>Blyttiomyces</taxon>
    </lineage>
</organism>
<evidence type="ECO:0000256" key="2">
    <source>
        <dbReference type="ARBA" id="ARBA00022645"/>
    </source>
</evidence>
<proteinExistence type="inferred from homology"/>
<keyword evidence="2" id="KW-0645">Protease</keyword>
<keyword evidence="2" id="KW-0378">Hydrolase</keyword>
<sequence length="306" mass="33979">MGSLRTRYLERDHPELNLAAHFFAKTNFFSEIKTYLDQYYEIAANCSGIDPIFLPYLFFPNHTNGCNTNDIPQAYLIVYKPGMQFNYHDIFTDLRATNGMDDNLQAYLSICIHVDFFPQCPEVQKALHISSARNTTAGVSGWAEWNAQAVDALGLDSLGSQQLLPKIIESGIATLLYEEMVDFTLHYKGVEAMIDNTTWNGATGSQRPHVADLHPAPFPGSRKYNHTVAGKITSERGLTYITVIDAGHEIPMYPLFLATNQTYAPGTGVNFDLAKIDQPLNVPDFVLPPGGVPFPGSTSTTTTLRY</sequence>